<comment type="cofactor">
    <cofactor evidence="1 16">
        <name>Mg(2+)</name>
        <dbReference type="ChEBI" id="CHEBI:18420"/>
    </cofactor>
</comment>
<evidence type="ECO:0000256" key="15">
    <source>
        <dbReference type="ARBA" id="ARBA00049402"/>
    </source>
</evidence>
<keyword evidence="13 16" id="KW-0460">Magnesium</keyword>
<keyword evidence="10 16" id="KW-0479">Metal-binding</keyword>
<dbReference type="Pfam" id="PF00156">
    <property type="entry name" value="Pribosyltran"/>
    <property type="match status" value="1"/>
</dbReference>
<protein>
    <recommendedName>
        <fullName evidence="16">Hypoxanthine phosphoribosyltransferase</fullName>
        <ecNumber evidence="16">2.4.2.8</ecNumber>
    </recommendedName>
</protein>
<dbReference type="EMBL" id="JAGGKC010000013">
    <property type="protein sequence ID" value="MBP1919310.1"/>
    <property type="molecule type" value="Genomic_DNA"/>
</dbReference>
<name>A0ABS4G4S5_9CLOT</name>
<dbReference type="GO" id="GO:0016757">
    <property type="term" value="F:glycosyltransferase activity"/>
    <property type="evidence" value="ECO:0007669"/>
    <property type="project" value="UniProtKB-KW"/>
</dbReference>
<evidence type="ECO:0000256" key="3">
    <source>
        <dbReference type="ARBA" id="ARBA00004496"/>
    </source>
</evidence>
<evidence type="ECO:0000313" key="18">
    <source>
        <dbReference type="EMBL" id="MBP1919310.1"/>
    </source>
</evidence>
<accession>A0ABS4G4S5</accession>
<evidence type="ECO:0000256" key="5">
    <source>
        <dbReference type="ARBA" id="ARBA00004676"/>
    </source>
</evidence>
<evidence type="ECO:0000256" key="8">
    <source>
        <dbReference type="ARBA" id="ARBA00022676"/>
    </source>
</evidence>
<evidence type="ECO:0000256" key="1">
    <source>
        <dbReference type="ARBA" id="ARBA00001946"/>
    </source>
</evidence>
<evidence type="ECO:0000256" key="6">
    <source>
        <dbReference type="ARBA" id="ARBA00008391"/>
    </source>
</evidence>
<reference evidence="18 19" key="1">
    <citation type="submission" date="2021-03" db="EMBL/GenBank/DDBJ databases">
        <title>Genomic Encyclopedia of Type Strains, Phase IV (KMG-IV): sequencing the most valuable type-strain genomes for metagenomic binning, comparative biology and taxonomic classification.</title>
        <authorList>
            <person name="Goeker M."/>
        </authorList>
    </citation>
    <scope>NUCLEOTIDE SEQUENCE [LARGE SCALE GENOMIC DNA]</scope>
    <source>
        <strain evidence="18 19">DSM 6139</strain>
    </source>
</reference>
<keyword evidence="19" id="KW-1185">Reference proteome</keyword>
<evidence type="ECO:0000256" key="2">
    <source>
        <dbReference type="ARBA" id="ARBA00002049"/>
    </source>
</evidence>
<evidence type="ECO:0000256" key="4">
    <source>
        <dbReference type="ARBA" id="ARBA00004669"/>
    </source>
</evidence>
<comment type="function">
    <text evidence="2">Purine salvage pathway enzyme that catalyzes the transfer of the ribosyl-5-phosphate group from 5-phospho-alpha-D-ribose 1-diphosphate (PRPP) to the N9 position of the 6-oxopurines hypoxanthine and guanine to form the corresponding ribonucleotides IMP (inosine 5'-monophosphate) and GMP (guanosine 5'-monophosphate), with the release of PPi.</text>
</comment>
<dbReference type="InterPro" id="IPR029057">
    <property type="entry name" value="PRTase-like"/>
</dbReference>
<evidence type="ECO:0000256" key="16">
    <source>
        <dbReference type="RuleBase" id="RU364099"/>
    </source>
</evidence>
<proteinExistence type="inferred from homology"/>
<feature type="domain" description="Phosphoribosyltransferase" evidence="17">
    <location>
        <begin position="13"/>
        <end position="158"/>
    </location>
</feature>
<comment type="pathway">
    <text evidence="4 16">Purine metabolism; IMP biosynthesis via salvage pathway; IMP from hypoxanthine: step 1/1.</text>
</comment>
<dbReference type="InterPro" id="IPR050408">
    <property type="entry name" value="HGPRT"/>
</dbReference>
<comment type="subcellular location">
    <subcellularLocation>
        <location evidence="3 16">Cytoplasm</location>
    </subcellularLocation>
</comment>
<comment type="similarity">
    <text evidence="6 16">Belongs to the purine/pyrimidine phosphoribosyltransferase family.</text>
</comment>
<evidence type="ECO:0000256" key="10">
    <source>
        <dbReference type="ARBA" id="ARBA00022723"/>
    </source>
</evidence>
<dbReference type="Gene3D" id="3.40.50.2020">
    <property type="match status" value="1"/>
</dbReference>
<keyword evidence="9 16" id="KW-0808">Transferase</keyword>
<comment type="pathway">
    <text evidence="5">Purine metabolism; GMP biosynthesis via salvage pathway; GMP from guanine: step 1/1.</text>
</comment>
<evidence type="ECO:0000256" key="14">
    <source>
        <dbReference type="ARBA" id="ARBA00048811"/>
    </source>
</evidence>
<gene>
    <name evidence="18" type="ORF">J2Z34_001799</name>
</gene>
<keyword evidence="8 16" id="KW-0328">Glycosyltransferase</keyword>
<dbReference type="PANTHER" id="PTHR43340:SF1">
    <property type="entry name" value="HYPOXANTHINE PHOSPHORIBOSYLTRANSFERASE"/>
    <property type="match status" value="1"/>
</dbReference>
<dbReference type="PANTHER" id="PTHR43340">
    <property type="entry name" value="HYPOXANTHINE-GUANINE PHOSPHORIBOSYLTRANSFERASE"/>
    <property type="match status" value="1"/>
</dbReference>
<keyword evidence="7 16" id="KW-0963">Cytoplasm</keyword>
<evidence type="ECO:0000256" key="13">
    <source>
        <dbReference type="ARBA" id="ARBA00022842"/>
    </source>
</evidence>
<comment type="catalytic activity">
    <reaction evidence="14">
        <text>GMP + diphosphate = guanine + 5-phospho-alpha-D-ribose 1-diphosphate</text>
        <dbReference type="Rhea" id="RHEA:25424"/>
        <dbReference type="ChEBI" id="CHEBI:16235"/>
        <dbReference type="ChEBI" id="CHEBI:33019"/>
        <dbReference type="ChEBI" id="CHEBI:58017"/>
        <dbReference type="ChEBI" id="CHEBI:58115"/>
        <dbReference type="EC" id="2.4.2.8"/>
    </reaction>
    <physiologicalReaction direction="right-to-left" evidence="14">
        <dbReference type="Rhea" id="RHEA:25426"/>
    </physiologicalReaction>
</comment>
<dbReference type="InterPro" id="IPR000836">
    <property type="entry name" value="PRTase_dom"/>
</dbReference>
<comment type="catalytic activity">
    <reaction evidence="15">
        <text>IMP + diphosphate = hypoxanthine + 5-phospho-alpha-D-ribose 1-diphosphate</text>
        <dbReference type="Rhea" id="RHEA:17973"/>
        <dbReference type="ChEBI" id="CHEBI:17368"/>
        <dbReference type="ChEBI" id="CHEBI:33019"/>
        <dbReference type="ChEBI" id="CHEBI:58017"/>
        <dbReference type="ChEBI" id="CHEBI:58053"/>
        <dbReference type="EC" id="2.4.2.8"/>
    </reaction>
    <physiologicalReaction direction="right-to-left" evidence="15">
        <dbReference type="Rhea" id="RHEA:17975"/>
    </physiologicalReaction>
</comment>
<dbReference type="NCBIfam" id="TIGR01203">
    <property type="entry name" value="HGPRTase"/>
    <property type="match status" value="1"/>
</dbReference>
<keyword evidence="11 16" id="KW-0660">Purine salvage</keyword>
<keyword evidence="12 16" id="KW-0547">Nucleotide-binding</keyword>
<dbReference type="RefSeq" id="WP_209459515.1">
    <property type="nucleotide sequence ID" value="NZ_JAGGKC010000013.1"/>
</dbReference>
<sequence length="176" mass="19831">MSNGLGKVLFTEDEIARRIAEVAIEIDSDYKGKELVVISILKGSIFFLTDLTRRLTTPLKIDFLAIGVPKGDTAQTRVVSFIKDLDIDILGRHVLLVEDVVGTGLTLGYIRQHLELCRPASLKICTLLDNSSERLLNIPIAYRCFEMPDQFVVGYGLDHDENYRNLPYIAAYTRKK</sequence>
<organism evidence="18 19">
    <name type="scientific">Youngiibacter multivorans</name>
    <dbReference type="NCBI Taxonomy" id="937251"/>
    <lineage>
        <taxon>Bacteria</taxon>
        <taxon>Bacillati</taxon>
        <taxon>Bacillota</taxon>
        <taxon>Clostridia</taxon>
        <taxon>Eubacteriales</taxon>
        <taxon>Clostridiaceae</taxon>
        <taxon>Youngiibacter</taxon>
    </lineage>
</organism>
<evidence type="ECO:0000256" key="12">
    <source>
        <dbReference type="ARBA" id="ARBA00022741"/>
    </source>
</evidence>
<evidence type="ECO:0000313" key="19">
    <source>
        <dbReference type="Proteomes" id="UP001519271"/>
    </source>
</evidence>
<evidence type="ECO:0000256" key="11">
    <source>
        <dbReference type="ARBA" id="ARBA00022726"/>
    </source>
</evidence>
<dbReference type="InterPro" id="IPR005904">
    <property type="entry name" value="Hxn_phspho_trans"/>
</dbReference>
<dbReference type="EC" id="2.4.2.8" evidence="16"/>
<evidence type="ECO:0000259" key="17">
    <source>
        <dbReference type="Pfam" id="PF00156"/>
    </source>
</evidence>
<dbReference type="Proteomes" id="UP001519271">
    <property type="component" value="Unassembled WGS sequence"/>
</dbReference>
<dbReference type="SUPFAM" id="SSF53271">
    <property type="entry name" value="PRTase-like"/>
    <property type="match status" value="1"/>
</dbReference>
<comment type="caution">
    <text evidence="18">The sequence shown here is derived from an EMBL/GenBank/DDBJ whole genome shotgun (WGS) entry which is preliminary data.</text>
</comment>
<evidence type="ECO:0000256" key="7">
    <source>
        <dbReference type="ARBA" id="ARBA00022490"/>
    </source>
</evidence>
<evidence type="ECO:0000256" key="9">
    <source>
        <dbReference type="ARBA" id="ARBA00022679"/>
    </source>
</evidence>
<dbReference type="CDD" id="cd06223">
    <property type="entry name" value="PRTases_typeI"/>
    <property type="match status" value="1"/>
</dbReference>